<name>A0A084WT23_ANOSI</name>
<dbReference type="EMBL" id="ATLV01026809">
    <property type="status" value="NOT_ANNOTATED_CDS"/>
    <property type="molecule type" value="Genomic_DNA"/>
</dbReference>
<dbReference type="EnsemblMetazoa" id="ASIC021679-RA">
    <property type="protein sequence ID" value="ASIC021679-PA"/>
    <property type="gene ID" value="ASIC021679"/>
</dbReference>
<gene>
    <name evidence="1" type="ORF">ZHAS_00021679</name>
</gene>
<reference evidence="2" key="2">
    <citation type="submission" date="2020-05" db="UniProtKB">
        <authorList>
            <consortium name="EnsemblMetazoa"/>
        </authorList>
    </citation>
    <scope>IDENTIFICATION</scope>
</reference>
<dbReference type="VEuPathDB" id="VectorBase:ASIC021679"/>
<evidence type="ECO:0000313" key="3">
    <source>
        <dbReference type="Proteomes" id="UP000030765"/>
    </source>
</evidence>
<evidence type="ECO:0000313" key="1">
    <source>
        <dbReference type="EMBL" id="KFB53367.1"/>
    </source>
</evidence>
<dbReference type="AlphaFoldDB" id="A0A084WT23"/>
<reference evidence="1 3" key="1">
    <citation type="journal article" date="2014" name="BMC Genomics">
        <title>Genome sequence of Anopheles sinensis provides insight into genetics basis of mosquito competence for malaria parasites.</title>
        <authorList>
            <person name="Zhou D."/>
            <person name="Zhang D."/>
            <person name="Ding G."/>
            <person name="Shi L."/>
            <person name="Hou Q."/>
            <person name="Ye Y."/>
            <person name="Xu Y."/>
            <person name="Zhou H."/>
            <person name="Xiong C."/>
            <person name="Li S."/>
            <person name="Yu J."/>
            <person name="Hong S."/>
            <person name="Yu X."/>
            <person name="Zou P."/>
            <person name="Chen C."/>
            <person name="Chang X."/>
            <person name="Wang W."/>
            <person name="Lv Y."/>
            <person name="Sun Y."/>
            <person name="Ma L."/>
            <person name="Shen B."/>
            <person name="Zhu C."/>
        </authorList>
    </citation>
    <scope>NUCLEOTIDE SEQUENCE [LARGE SCALE GENOMIC DNA]</scope>
</reference>
<dbReference type="EMBL" id="KE525419">
    <property type="protein sequence ID" value="KFB53367.1"/>
    <property type="molecule type" value="Genomic_DNA"/>
</dbReference>
<dbReference type="Proteomes" id="UP000030765">
    <property type="component" value="Unassembled WGS sequence"/>
</dbReference>
<protein>
    <submittedName>
        <fullName evidence="1 2">Uncharacterized protein</fullName>
    </submittedName>
</protein>
<evidence type="ECO:0000313" key="2">
    <source>
        <dbReference type="EnsemblMetazoa" id="ASIC021679-PA"/>
    </source>
</evidence>
<proteinExistence type="predicted"/>
<sequence>MESNVMLARCCLRKCMSKALLCLPNKEENWVNRIRRKTVWRSGRLKLGKVRVIADGNANSESISGTDLQEGCLSDGLYFLYVSPSKTLRI</sequence>
<accession>A0A084WT23</accession>
<organism evidence="1">
    <name type="scientific">Anopheles sinensis</name>
    <name type="common">Mosquito</name>
    <dbReference type="NCBI Taxonomy" id="74873"/>
    <lineage>
        <taxon>Eukaryota</taxon>
        <taxon>Metazoa</taxon>
        <taxon>Ecdysozoa</taxon>
        <taxon>Arthropoda</taxon>
        <taxon>Hexapoda</taxon>
        <taxon>Insecta</taxon>
        <taxon>Pterygota</taxon>
        <taxon>Neoptera</taxon>
        <taxon>Endopterygota</taxon>
        <taxon>Diptera</taxon>
        <taxon>Nematocera</taxon>
        <taxon>Culicoidea</taxon>
        <taxon>Culicidae</taxon>
        <taxon>Anophelinae</taxon>
        <taxon>Anopheles</taxon>
    </lineage>
</organism>
<keyword evidence="3" id="KW-1185">Reference proteome</keyword>